<dbReference type="EMBL" id="CAJGYO010000002">
    <property type="protein sequence ID" value="CAD6213942.1"/>
    <property type="molecule type" value="Genomic_DNA"/>
</dbReference>
<evidence type="ECO:0000313" key="1">
    <source>
        <dbReference type="EMBL" id="CAD6213942.1"/>
    </source>
</evidence>
<dbReference type="AlphaFoldDB" id="A0A811MXW3"/>
<dbReference type="PANTHER" id="PTHR34591:SF50">
    <property type="entry name" value="F-BOX DOMAIN-CONTAINING PROTEIN"/>
    <property type="match status" value="1"/>
</dbReference>
<reference evidence="1" key="1">
    <citation type="submission" date="2020-10" db="EMBL/GenBank/DDBJ databases">
        <authorList>
            <person name="Han B."/>
            <person name="Lu T."/>
            <person name="Zhao Q."/>
            <person name="Huang X."/>
            <person name="Zhao Y."/>
        </authorList>
    </citation>
    <scope>NUCLEOTIDE SEQUENCE</scope>
</reference>
<accession>A0A811MXW3</accession>
<protein>
    <recommendedName>
        <fullName evidence="3">F-box associated domain-containing protein</fullName>
    </recommendedName>
</protein>
<evidence type="ECO:0000313" key="2">
    <source>
        <dbReference type="Proteomes" id="UP000604825"/>
    </source>
</evidence>
<dbReference type="OrthoDB" id="682692at2759"/>
<comment type="caution">
    <text evidence="1">The sequence shown here is derived from an EMBL/GenBank/DDBJ whole genome shotgun (WGS) entry which is preliminary data.</text>
</comment>
<dbReference type="Proteomes" id="UP000604825">
    <property type="component" value="Unassembled WGS sequence"/>
</dbReference>
<dbReference type="PANTHER" id="PTHR34591">
    <property type="entry name" value="OS03G0653100 PROTEIN-RELATED"/>
    <property type="match status" value="1"/>
</dbReference>
<keyword evidence="2" id="KW-1185">Reference proteome</keyword>
<gene>
    <name evidence="1" type="ORF">NCGR_LOCUS9432</name>
</gene>
<name>A0A811MXW3_9POAL</name>
<organism evidence="1 2">
    <name type="scientific">Miscanthus lutarioriparius</name>
    <dbReference type="NCBI Taxonomy" id="422564"/>
    <lineage>
        <taxon>Eukaryota</taxon>
        <taxon>Viridiplantae</taxon>
        <taxon>Streptophyta</taxon>
        <taxon>Embryophyta</taxon>
        <taxon>Tracheophyta</taxon>
        <taxon>Spermatophyta</taxon>
        <taxon>Magnoliopsida</taxon>
        <taxon>Liliopsida</taxon>
        <taxon>Poales</taxon>
        <taxon>Poaceae</taxon>
        <taxon>PACMAD clade</taxon>
        <taxon>Panicoideae</taxon>
        <taxon>Andropogonodae</taxon>
        <taxon>Andropogoneae</taxon>
        <taxon>Saccharinae</taxon>
        <taxon>Miscanthus</taxon>
    </lineage>
</organism>
<proteinExistence type="predicted"/>
<evidence type="ECO:0008006" key="3">
    <source>
        <dbReference type="Google" id="ProtNLM"/>
    </source>
</evidence>
<sequence>MEIKETFQVEYLAYDPIESPYFKVVSVTRFGWTPEPGDFLYGSSSVPLDPEIEQSEWPPSVCILHVFSSRTRQWEERSFVREGDSMGIVSEMRRDWPTEQRNAVYWRGALYVHCQTDYVMRISLSSDKYHVIKPPPGIEVKHYPQFYLGKSSNGVYCASIKGGCRVQVWNLDESSCQMEWVLKHDRDLSKWLLKNKLSIDHVQIMVEKSKDLGPCRILITITIIAIEIMIWKHQQKRKLNGPHKQLKTRNLHGALMMNVDPTVGWRFLGFIHAKRLSS</sequence>